<feature type="transmembrane region" description="Helical" evidence="8">
    <location>
        <begin position="6"/>
        <end position="26"/>
    </location>
</feature>
<feature type="transmembrane region" description="Helical" evidence="8">
    <location>
        <begin position="160"/>
        <end position="181"/>
    </location>
</feature>
<evidence type="ECO:0000313" key="9">
    <source>
        <dbReference type="EMBL" id="ASB40067.1"/>
    </source>
</evidence>
<feature type="transmembrane region" description="Helical" evidence="8">
    <location>
        <begin position="256"/>
        <end position="275"/>
    </location>
</feature>
<feature type="transmembrane region" description="Helical" evidence="8">
    <location>
        <begin position="68"/>
        <end position="89"/>
    </location>
</feature>
<evidence type="ECO:0000256" key="2">
    <source>
        <dbReference type="ARBA" id="ARBA00010145"/>
    </source>
</evidence>
<evidence type="ECO:0000256" key="7">
    <source>
        <dbReference type="ARBA" id="ARBA00023136"/>
    </source>
</evidence>
<reference evidence="11" key="2">
    <citation type="submission" date="2017-05" db="EMBL/GenBank/DDBJ databases">
        <title>Improved OligoMM genomes.</title>
        <authorList>
            <person name="Garzetti D."/>
        </authorList>
    </citation>
    <scope>NUCLEOTIDE SEQUENCE [LARGE SCALE GENOMIC DNA]</scope>
    <source>
        <strain evidence="11">KB18</strain>
    </source>
</reference>
<evidence type="ECO:0000256" key="1">
    <source>
        <dbReference type="ARBA" id="ARBA00004651"/>
    </source>
</evidence>
<comment type="subcellular location">
    <subcellularLocation>
        <location evidence="1">Cell membrane</location>
        <topology evidence="1">Multi-pass membrane protein</topology>
    </subcellularLocation>
</comment>
<name>A0A1Z2XNQ5_9FIRM</name>
<accession>A0A1Z2XNQ5</accession>
<dbReference type="PANTHER" id="PTHR36838">
    <property type="entry name" value="AUXIN EFFLUX CARRIER FAMILY PROTEIN"/>
    <property type="match status" value="1"/>
</dbReference>
<comment type="similarity">
    <text evidence="2">Belongs to the auxin efflux carrier (TC 2.A.69) family.</text>
</comment>
<organism evidence="10 12">
    <name type="scientific">Acutalibacter muris</name>
    <dbReference type="NCBI Taxonomy" id="1796620"/>
    <lineage>
        <taxon>Bacteria</taxon>
        <taxon>Bacillati</taxon>
        <taxon>Bacillota</taxon>
        <taxon>Clostridia</taxon>
        <taxon>Eubacteriales</taxon>
        <taxon>Acutalibacteraceae</taxon>
        <taxon>Acutalibacter</taxon>
    </lineage>
</organism>
<feature type="transmembrane region" description="Helical" evidence="8">
    <location>
        <begin position="287"/>
        <end position="311"/>
    </location>
</feature>
<dbReference type="GO" id="GO:0055085">
    <property type="term" value="P:transmembrane transport"/>
    <property type="evidence" value="ECO:0007669"/>
    <property type="project" value="InterPro"/>
</dbReference>
<evidence type="ECO:0000256" key="3">
    <source>
        <dbReference type="ARBA" id="ARBA00022448"/>
    </source>
</evidence>
<evidence type="ECO:0000256" key="4">
    <source>
        <dbReference type="ARBA" id="ARBA00022475"/>
    </source>
</evidence>
<reference evidence="9" key="1">
    <citation type="journal article" date="2017" name="Genome Announc.">
        <title>High-Quality Whole-Genome Sequences of the Oligo-Mouse-Microbiota Bacterial Community.</title>
        <authorList>
            <person name="Garzetti D."/>
            <person name="Brugiroux S."/>
            <person name="Bunk B."/>
            <person name="Pukall R."/>
            <person name="McCoy K.D."/>
            <person name="Macpherson A.J."/>
            <person name="Stecher B."/>
        </authorList>
    </citation>
    <scope>NUCLEOTIDE SEQUENCE</scope>
    <source>
        <strain evidence="9">KB18</strain>
    </source>
</reference>
<dbReference type="Proteomes" id="UP000596035">
    <property type="component" value="Chromosome"/>
</dbReference>
<dbReference type="RefSeq" id="WP_066534892.1">
    <property type="nucleotide sequence ID" value="NZ_CAJTCQ010000004.1"/>
</dbReference>
<evidence type="ECO:0000313" key="12">
    <source>
        <dbReference type="Proteomes" id="UP000596035"/>
    </source>
</evidence>
<keyword evidence="4" id="KW-1003">Cell membrane</keyword>
<dbReference type="InterPro" id="IPR004776">
    <property type="entry name" value="Mem_transp_PIN-like"/>
</dbReference>
<feature type="transmembrane region" description="Helical" evidence="8">
    <location>
        <begin position="38"/>
        <end position="56"/>
    </location>
</feature>
<dbReference type="EMBL" id="CP065321">
    <property type="protein sequence ID" value="QQR29357.1"/>
    <property type="molecule type" value="Genomic_DNA"/>
</dbReference>
<proteinExistence type="inferred from homology"/>
<protein>
    <submittedName>
        <fullName evidence="10">AEC family transporter</fullName>
    </submittedName>
</protein>
<feature type="transmembrane region" description="Helical" evidence="8">
    <location>
        <begin position="230"/>
        <end position="250"/>
    </location>
</feature>
<evidence type="ECO:0000256" key="6">
    <source>
        <dbReference type="ARBA" id="ARBA00022989"/>
    </source>
</evidence>
<keyword evidence="3" id="KW-0813">Transport</keyword>
<dbReference type="InterPro" id="IPR038770">
    <property type="entry name" value="Na+/solute_symporter_sf"/>
</dbReference>
<dbReference type="Proteomes" id="UP000196710">
    <property type="component" value="Chromosome"/>
</dbReference>
<gene>
    <name evidence="9" type="ORF">ADH66_04975</name>
    <name evidence="10" type="ORF">I5Q82_15050</name>
</gene>
<dbReference type="KEGG" id="amur:ADH66_04975"/>
<feature type="transmembrane region" description="Helical" evidence="8">
    <location>
        <begin position="101"/>
        <end position="121"/>
    </location>
</feature>
<dbReference type="EMBL" id="CP021422">
    <property type="protein sequence ID" value="ASB40067.1"/>
    <property type="molecule type" value="Genomic_DNA"/>
</dbReference>
<reference evidence="10 12" key="3">
    <citation type="submission" date="2020-11" db="EMBL/GenBank/DDBJ databases">
        <title>Closed and high quality bacterial genomes of the OMM12 community.</title>
        <authorList>
            <person name="Marbouty M."/>
            <person name="Lamy-Besnier Q."/>
            <person name="Debarbieux L."/>
            <person name="Koszul R."/>
        </authorList>
    </citation>
    <scope>NUCLEOTIDE SEQUENCE [LARGE SCALE GENOMIC DNA]</scope>
    <source>
        <strain evidence="10 12">KB18</strain>
    </source>
</reference>
<dbReference type="GO" id="GO:0005886">
    <property type="term" value="C:plasma membrane"/>
    <property type="evidence" value="ECO:0007669"/>
    <property type="project" value="UniProtKB-SubCell"/>
</dbReference>
<evidence type="ECO:0000313" key="11">
    <source>
        <dbReference type="Proteomes" id="UP000196710"/>
    </source>
</evidence>
<feature type="transmembrane region" description="Helical" evidence="8">
    <location>
        <begin position="201"/>
        <end position="218"/>
    </location>
</feature>
<keyword evidence="7 8" id="KW-0472">Membrane</keyword>
<sequence length="312" mass="33734">MDSLFISLNAVVPLFLMMAVGYIIRLTGLLNDISARQVNKCIFKVFLPLMIFINIYDTGSGATLRNDLLFFAAAGVLVEFLISLVLVLLTEQDNSKRGVMLQGMFRSNFVLFGIPIAMSLYGDSAAGTASLLIAIIIPMFNALAVLALEMFNGQRPNLWGVLLGIITNPLILASLLGLLFNHFGWYLPKVLYSTMSTLGDIATPLAFVVLGASLAFGETGRCIRPLLITLFMKLIVYPAAFVGAAILMGFRGANLAVLLTVFGSPIAVSSFTMAQQMGGDDQLAGQLVVFSSILSIGTMFLYIWGLGYFGYF</sequence>
<keyword evidence="5 8" id="KW-0812">Transmembrane</keyword>
<feature type="transmembrane region" description="Helical" evidence="8">
    <location>
        <begin position="127"/>
        <end position="148"/>
    </location>
</feature>
<keyword evidence="6 8" id="KW-1133">Transmembrane helix</keyword>
<evidence type="ECO:0000313" key="10">
    <source>
        <dbReference type="EMBL" id="QQR29357.1"/>
    </source>
</evidence>
<dbReference type="AlphaFoldDB" id="A0A1Z2XNQ5"/>
<dbReference type="PANTHER" id="PTHR36838:SF4">
    <property type="entry name" value="AUXIN EFFLUX CARRIER FAMILY PROTEIN"/>
    <property type="match status" value="1"/>
</dbReference>
<dbReference type="Pfam" id="PF03547">
    <property type="entry name" value="Mem_trans"/>
    <property type="match status" value="2"/>
</dbReference>
<keyword evidence="11" id="KW-1185">Reference proteome</keyword>
<evidence type="ECO:0000256" key="5">
    <source>
        <dbReference type="ARBA" id="ARBA00022692"/>
    </source>
</evidence>
<dbReference type="Gene3D" id="1.20.1530.20">
    <property type="match status" value="1"/>
</dbReference>
<evidence type="ECO:0000256" key="8">
    <source>
        <dbReference type="SAM" id="Phobius"/>
    </source>
</evidence>